<dbReference type="Pfam" id="PF03486">
    <property type="entry name" value="HI0933_like"/>
    <property type="match status" value="1"/>
</dbReference>
<dbReference type="InterPro" id="IPR036188">
    <property type="entry name" value="FAD/NAD-bd_sf"/>
</dbReference>
<dbReference type="InterPro" id="IPR004792">
    <property type="entry name" value="BaiN-like"/>
</dbReference>
<organism evidence="6 7">
    <name type="scientific">Maricaulis maris (strain MCS10)</name>
    <name type="common">Caulobacter maris</name>
    <dbReference type="NCBI Taxonomy" id="394221"/>
    <lineage>
        <taxon>Bacteria</taxon>
        <taxon>Pseudomonadati</taxon>
        <taxon>Pseudomonadota</taxon>
        <taxon>Alphaproteobacteria</taxon>
        <taxon>Maricaulales</taxon>
        <taxon>Maricaulaceae</taxon>
        <taxon>Maricaulis</taxon>
    </lineage>
</organism>
<dbReference type="PANTHER" id="PTHR42887:SF1">
    <property type="entry name" value="BLR3961 PROTEIN"/>
    <property type="match status" value="1"/>
</dbReference>
<reference evidence="6 7" key="1">
    <citation type="submission" date="2006-08" db="EMBL/GenBank/DDBJ databases">
        <title>Complete sequence of Maricaulis maris MCS10.</title>
        <authorList>
            <consortium name="US DOE Joint Genome Institute"/>
            <person name="Copeland A."/>
            <person name="Lucas S."/>
            <person name="Lapidus A."/>
            <person name="Barry K."/>
            <person name="Detter J.C."/>
            <person name="Glavina del Rio T."/>
            <person name="Hammon N."/>
            <person name="Israni S."/>
            <person name="Dalin E."/>
            <person name="Tice H."/>
            <person name="Pitluck S."/>
            <person name="Saunders E."/>
            <person name="Brettin T."/>
            <person name="Bruce D."/>
            <person name="Han C."/>
            <person name="Tapia R."/>
            <person name="Gilna P."/>
            <person name="Schmutz J."/>
            <person name="Larimer F."/>
            <person name="Land M."/>
            <person name="Hauser L."/>
            <person name="Kyrpides N."/>
            <person name="Mikhailova N."/>
            <person name="Viollier P."/>
            <person name="Stephens C."/>
            <person name="Richardson P."/>
        </authorList>
    </citation>
    <scope>NUCLEOTIDE SEQUENCE [LARGE SCALE GENOMIC DNA]</scope>
    <source>
        <strain evidence="6 7">MCS10</strain>
    </source>
</reference>
<evidence type="ECO:0000313" key="7">
    <source>
        <dbReference type="Proteomes" id="UP000001964"/>
    </source>
</evidence>
<dbReference type="SUPFAM" id="SSF51905">
    <property type="entry name" value="FAD/NAD(P)-binding domain"/>
    <property type="match status" value="1"/>
</dbReference>
<keyword evidence="7" id="KW-1185">Reference proteome</keyword>
<dbReference type="InterPro" id="IPR055178">
    <property type="entry name" value="RsdA/BaiN/AoA(So)-like_dom"/>
</dbReference>
<dbReference type="OrthoDB" id="5288829at2"/>
<protein>
    <submittedName>
        <fullName evidence="6">HI0933 family protein</fullName>
    </submittedName>
</protein>
<dbReference type="Gene3D" id="3.50.50.60">
    <property type="entry name" value="FAD/NAD(P)-binding domain"/>
    <property type="match status" value="1"/>
</dbReference>
<keyword evidence="3" id="KW-0274">FAD</keyword>
<dbReference type="EMBL" id="CP000449">
    <property type="protein sequence ID" value="ABI64746.1"/>
    <property type="molecule type" value="Genomic_DNA"/>
</dbReference>
<dbReference type="Proteomes" id="UP000001964">
    <property type="component" value="Chromosome"/>
</dbReference>
<dbReference type="InterPro" id="IPR057661">
    <property type="entry name" value="RsdA/BaiN/AoA(So)_Rossmann"/>
</dbReference>
<dbReference type="HOGENOM" id="CLU_025174_1_0_5"/>
<feature type="domain" description="RsdA/BaiN/AoA(So)-like insert" evidence="5">
    <location>
        <begin position="196"/>
        <end position="344"/>
    </location>
</feature>
<dbReference type="KEGG" id="mmr:Mmar10_0453"/>
<evidence type="ECO:0000259" key="5">
    <source>
        <dbReference type="Pfam" id="PF22780"/>
    </source>
</evidence>
<dbReference type="Gene3D" id="2.40.30.10">
    <property type="entry name" value="Translation factors"/>
    <property type="match status" value="1"/>
</dbReference>
<evidence type="ECO:0000313" key="6">
    <source>
        <dbReference type="EMBL" id="ABI64746.1"/>
    </source>
</evidence>
<evidence type="ECO:0000256" key="1">
    <source>
        <dbReference type="ARBA" id="ARBA00001974"/>
    </source>
</evidence>
<dbReference type="InterPro" id="IPR022460">
    <property type="entry name" value="Flavoprotein_PP4765"/>
</dbReference>
<dbReference type="Gene3D" id="1.10.8.260">
    <property type="entry name" value="HI0933 insert domain-like"/>
    <property type="match status" value="1"/>
</dbReference>
<feature type="domain" description="RsdA/BaiN/AoA(So)-like Rossmann fold-like" evidence="4">
    <location>
        <begin position="8"/>
        <end position="396"/>
    </location>
</feature>
<comment type="cofactor">
    <cofactor evidence="1">
        <name>FAD</name>
        <dbReference type="ChEBI" id="CHEBI:57692"/>
    </cofactor>
</comment>
<evidence type="ECO:0000256" key="3">
    <source>
        <dbReference type="ARBA" id="ARBA00022827"/>
    </source>
</evidence>
<dbReference type="RefSeq" id="WP_011642393.1">
    <property type="nucleotide sequence ID" value="NC_008347.1"/>
</dbReference>
<gene>
    <name evidence="6" type="ordered locus">Mmar10_0453</name>
</gene>
<dbReference type="PRINTS" id="PR00368">
    <property type="entry name" value="FADPNR"/>
</dbReference>
<dbReference type="NCBIfam" id="TIGR03862">
    <property type="entry name" value="flavo_PP4765"/>
    <property type="match status" value="1"/>
</dbReference>
<dbReference type="NCBIfam" id="TIGR00275">
    <property type="entry name" value="aminoacetone oxidase family FAD-binding enzyme"/>
    <property type="match status" value="1"/>
</dbReference>
<proteinExistence type="predicted"/>
<dbReference type="Pfam" id="PF22780">
    <property type="entry name" value="HI0933_like_1st"/>
    <property type="match status" value="1"/>
</dbReference>
<dbReference type="eggNOG" id="COG2081">
    <property type="taxonomic scope" value="Bacteria"/>
</dbReference>
<dbReference type="AlphaFoldDB" id="Q0ASJ1"/>
<sequence length="406" mass="42932">MSTIRPRHIAIIGAGPAGLIAAEHLATLGHEVDLYERMPTPGRKFLMAGRGGLNLTHSEPLPAFLGRYREAADWLGPAITRHDPAALRDWCEGLDQPTFTGSSGRVFPEAMKASPLLRAWRKRLELHGVSMHLRHTWTGWNEDGALVFQTPDGEVTASPEATLLALGGASWPRLGSDGSWTGTLAARGVELVGFSASNCGVNIDWSAITKARFAGAPLKTIALSSGDERVAGEAMIARYGLEGGAVYALSAAIRAALANGDTITLHLDLKPHRDVSDLANWLGRAKKGQSLTNTLRKAGLTPQAISVLRDAVAELPRDPAALAALIKAVPLRVTAQRDLDRAISSAGGIARSAVDDHFMLTAVPGVFAAGEMLDWDAPTGGYLLQASFATGLAAARGIEAWLEQTA</sequence>
<dbReference type="PANTHER" id="PTHR42887">
    <property type="entry name" value="OS12G0638800 PROTEIN"/>
    <property type="match status" value="1"/>
</dbReference>
<name>Q0ASJ1_MARMM</name>
<dbReference type="STRING" id="394221.Mmar10_0453"/>
<evidence type="ECO:0000259" key="4">
    <source>
        <dbReference type="Pfam" id="PF03486"/>
    </source>
</evidence>
<dbReference type="InterPro" id="IPR023166">
    <property type="entry name" value="BaiN-like_dom_sf"/>
</dbReference>
<evidence type="ECO:0000256" key="2">
    <source>
        <dbReference type="ARBA" id="ARBA00022630"/>
    </source>
</evidence>
<accession>Q0ASJ1</accession>
<dbReference type="SUPFAM" id="SSF160996">
    <property type="entry name" value="HI0933 insert domain-like"/>
    <property type="match status" value="1"/>
</dbReference>
<keyword evidence="2" id="KW-0285">Flavoprotein</keyword>